<protein>
    <submittedName>
        <fullName evidence="2">DUF4374 domain-containing protein</fullName>
    </submittedName>
</protein>
<name>A0A7K1S9A7_9BACT</name>
<gene>
    <name evidence="2" type="ORF">GO755_09920</name>
</gene>
<feature type="signal peptide" evidence="1">
    <location>
        <begin position="1"/>
        <end position="19"/>
    </location>
</feature>
<dbReference type="RefSeq" id="WP_157584586.1">
    <property type="nucleotide sequence ID" value="NZ_WPIN01000003.1"/>
</dbReference>
<dbReference type="AlphaFoldDB" id="A0A7K1S9A7"/>
<evidence type="ECO:0000313" key="2">
    <source>
        <dbReference type="EMBL" id="MVM30350.1"/>
    </source>
</evidence>
<dbReference type="Proteomes" id="UP000436006">
    <property type="component" value="Unassembled WGS sequence"/>
</dbReference>
<sequence length="409" mass="43477">MMIKQFFNVGFFAGMALFAASCSSDSNNPTLSTTSYIVGVGVTSNGATTNYAVKASDLMTGKITPIGNGLTLAGYRDFSQGNNTIFAVGGLGEVNVNGITQDASGQLLISGSATFDRSADDIQQVDNTQMLALEYPSKANGSNARWYFVDIASKAITKNLSTPLAPLVAGGDNPVYSGMVVRGSQLFVSNLHFDASYNTNHTDTNYVAVYTYPEIKFEKLITDTRTGPTGAWQTKNGLFKAESGDIYAMSSSNISNGYSKSTKPGGFLRIKSGETAFDQSYFFNTDKLGGKISHIKYVGNGLVFATISTITTQTADDRWGDKSLKMAIIDVVNQKITDVKPETGTAASLIHNGNGGRSFPVLVDGTKVYYPITGSDGSTFIYQIDVSTAVAKKGAEVQASFVGGLFKVQ</sequence>
<organism evidence="2 3">
    <name type="scientific">Spirosoma arboris</name>
    <dbReference type="NCBI Taxonomy" id="2682092"/>
    <lineage>
        <taxon>Bacteria</taxon>
        <taxon>Pseudomonadati</taxon>
        <taxon>Bacteroidota</taxon>
        <taxon>Cytophagia</taxon>
        <taxon>Cytophagales</taxon>
        <taxon>Cytophagaceae</taxon>
        <taxon>Spirosoma</taxon>
    </lineage>
</organism>
<keyword evidence="3" id="KW-1185">Reference proteome</keyword>
<dbReference type="EMBL" id="WPIN01000003">
    <property type="protein sequence ID" value="MVM30350.1"/>
    <property type="molecule type" value="Genomic_DNA"/>
</dbReference>
<comment type="caution">
    <text evidence="2">The sequence shown here is derived from an EMBL/GenBank/DDBJ whole genome shotgun (WGS) entry which is preliminary data.</text>
</comment>
<dbReference type="Pfam" id="PF14298">
    <property type="entry name" value="DUF4374"/>
    <property type="match status" value="1"/>
</dbReference>
<accession>A0A7K1S9A7</accession>
<keyword evidence="1" id="KW-0732">Signal</keyword>
<dbReference type="InterPro" id="IPR025401">
    <property type="entry name" value="DUF4374"/>
</dbReference>
<evidence type="ECO:0000313" key="3">
    <source>
        <dbReference type="Proteomes" id="UP000436006"/>
    </source>
</evidence>
<evidence type="ECO:0000256" key="1">
    <source>
        <dbReference type="SAM" id="SignalP"/>
    </source>
</evidence>
<reference evidence="2 3" key="1">
    <citation type="submission" date="2019-12" db="EMBL/GenBank/DDBJ databases">
        <title>Spirosoma sp. HMF4905 genome sequencing and assembly.</title>
        <authorList>
            <person name="Kang H."/>
            <person name="Cha I."/>
            <person name="Kim H."/>
            <person name="Joh K."/>
        </authorList>
    </citation>
    <scope>NUCLEOTIDE SEQUENCE [LARGE SCALE GENOMIC DNA]</scope>
    <source>
        <strain evidence="2 3">HMF4905</strain>
    </source>
</reference>
<feature type="chain" id="PRO_5029823759" evidence="1">
    <location>
        <begin position="20"/>
        <end position="409"/>
    </location>
</feature>
<proteinExistence type="predicted"/>
<dbReference type="PROSITE" id="PS51257">
    <property type="entry name" value="PROKAR_LIPOPROTEIN"/>
    <property type="match status" value="1"/>
</dbReference>